<dbReference type="HAMAP" id="MF_01462">
    <property type="entry name" value="CbiM"/>
    <property type="match status" value="1"/>
</dbReference>
<evidence type="ECO:0000256" key="4">
    <source>
        <dbReference type="ARBA" id="ARBA00022448"/>
    </source>
</evidence>
<evidence type="ECO:0000313" key="14">
    <source>
        <dbReference type="EMBL" id="AXM06678.1"/>
    </source>
</evidence>
<keyword evidence="5 13" id="KW-1003">Cell membrane</keyword>
<reference evidence="15 16" key="1">
    <citation type="submission" date="2017-02" db="EMBL/GenBank/DDBJ databases">
        <title>Prevalence of linear plasmids in Cutibacterium acnes isolates obtained from cancerous prostatic tissue.</title>
        <authorList>
            <person name="Davidsson S."/>
            <person name="Bruggemann H."/>
        </authorList>
    </citation>
    <scope>NUCLEOTIDE SEQUENCE [LARGE SCALE GENOMIC DNA]</scope>
    <source>
        <strain evidence="15 16">11-78</strain>
    </source>
</reference>
<keyword evidence="6 13" id="KW-0169">Cobalamin biosynthesis</keyword>
<dbReference type="OrthoDB" id="9809846at2"/>
<dbReference type="EMBL" id="MVCE01000002">
    <property type="protein sequence ID" value="PGF34903.1"/>
    <property type="molecule type" value="Genomic_DNA"/>
</dbReference>
<evidence type="ECO:0000256" key="2">
    <source>
        <dbReference type="ARBA" id="ARBA00004953"/>
    </source>
</evidence>
<evidence type="ECO:0000256" key="1">
    <source>
        <dbReference type="ARBA" id="ARBA00004429"/>
    </source>
</evidence>
<evidence type="ECO:0000256" key="9">
    <source>
        <dbReference type="ARBA" id="ARBA00023065"/>
    </source>
</evidence>
<evidence type="ECO:0000256" key="6">
    <source>
        <dbReference type="ARBA" id="ARBA00022573"/>
    </source>
</evidence>
<protein>
    <recommendedName>
        <fullName evidence="13">Cobalt transport protein CbiM</fullName>
    </recommendedName>
    <alternativeName>
        <fullName evidence="13">Energy-coupling factor transporter probable substrate-capture protein CbiM</fullName>
        <shortName evidence="13">ECF transporter S component CbiM</shortName>
    </alternativeName>
</protein>
<dbReference type="Gene3D" id="1.10.1760.20">
    <property type="match status" value="1"/>
</dbReference>
<proteinExistence type="inferred from homology"/>
<dbReference type="PANTHER" id="PTHR43627">
    <property type="match status" value="1"/>
</dbReference>
<evidence type="ECO:0000256" key="7">
    <source>
        <dbReference type="ARBA" id="ARBA00022692"/>
    </source>
</evidence>
<evidence type="ECO:0000256" key="3">
    <source>
        <dbReference type="ARBA" id="ARBA00022426"/>
    </source>
</evidence>
<dbReference type="FunFam" id="1.10.1760.20:FF:000001">
    <property type="entry name" value="Cobalt transport protein CbiM"/>
    <property type="match status" value="1"/>
</dbReference>
<evidence type="ECO:0000256" key="10">
    <source>
        <dbReference type="ARBA" id="ARBA00023136"/>
    </source>
</evidence>
<dbReference type="InterPro" id="IPR018024">
    <property type="entry name" value="CbiM"/>
</dbReference>
<dbReference type="InterPro" id="IPR002751">
    <property type="entry name" value="CbiM/NikMN"/>
</dbReference>
<evidence type="ECO:0000313" key="16">
    <source>
        <dbReference type="Proteomes" id="UP000226191"/>
    </source>
</evidence>
<dbReference type="GO" id="GO:0043190">
    <property type="term" value="C:ATP-binding cassette (ABC) transporter complex"/>
    <property type="evidence" value="ECO:0007669"/>
    <property type="project" value="InterPro"/>
</dbReference>
<keyword evidence="3 13" id="KW-0171">Cobalt transport</keyword>
<dbReference type="Proteomes" id="UP000226191">
    <property type="component" value="Unassembled WGS sequence"/>
</dbReference>
<evidence type="ECO:0000313" key="17">
    <source>
        <dbReference type="Proteomes" id="UP000256621"/>
    </source>
</evidence>
<feature type="transmembrane region" description="Helical" evidence="13">
    <location>
        <begin position="181"/>
        <end position="205"/>
    </location>
</feature>
<keyword evidence="10 13" id="KW-0472">Membrane</keyword>
<feature type="transmembrane region" description="Helical" evidence="13">
    <location>
        <begin position="108"/>
        <end position="127"/>
    </location>
</feature>
<dbReference type="GeneID" id="92856403"/>
<evidence type="ECO:0000256" key="11">
    <source>
        <dbReference type="ARBA" id="ARBA00023285"/>
    </source>
</evidence>
<dbReference type="OMA" id="GTCSHPC"/>
<reference evidence="14 17" key="2">
    <citation type="submission" date="2018-08" db="EMBL/GenBank/DDBJ databases">
        <title>Genome sequencing of Cutibacterium acnes KCOM 1315.</title>
        <authorList>
            <person name="Kook J.-K."/>
            <person name="Park S.-N."/>
            <person name="Lim Y.K."/>
        </authorList>
    </citation>
    <scope>NUCLEOTIDE SEQUENCE [LARGE SCALE GENOMIC DNA]</scope>
    <source>
        <strain evidence="14 17">KCOM 1315</strain>
    </source>
</reference>
<sequence>MHIAEGVLSPAQCAVWYAAAAPFVVHGGYRVVKEVKEHPENKLLLATAGAFTFVLSAIKLPSVTGSSSHPTGTGVGAALFKPPVMAFLGMIVLIFQALLLAHGGISTLGANTFSMAIAGPWAGYAFYKLTKKLRGPDALAIFLCMVFSDFITYVVTSFQLAFAFPDATGGFWGAVGKFLGIFAITQVPLALIEGLVGILLFRFLAKVAAPQLKQLGVLDDNPEVAHA</sequence>
<evidence type="ECO:0000256" key="12">
    <source>
        <dbReference type="ARBA" id="ARBA00060918"/>
    </source>
</evidence>
<evidence type="ECO:0000313" key="15">
    <source>
        <dbReference type="EMBL" id="PGF34903.1"/>
    </source>
</evidence>
<keyword evidence="4 13" id="KW-0813">Transport</keyword>
<dbReference type="GO" id="GO:0015087">
    <property type="term" value="F:cobalt ion transmembrane transporter activity"/>
    <property type="evidence" value="ECO:0007669"/>
    <property type="project" value="UniProtKB-UniRule"/>
</dbReference>
<comment type="subunit">
    <text evidence="13">Forms an energy-coupling factor (ECF) transporter complex composed of an ATP-binding protein (A component, CbiO), a transmembrane protein (T component, CbiQ) and 2 possible substrate-capture proteins (S components, CbiM and CbiN) of unknown stoichimetry.</text>
</comment>
<dbReference type="AlphaFoldDB" id="A0A2B7JR14"/>
<evidence type="ECO:0000256" key="5">
    <source>
        <dbReference type="ARBA" id="ARBA00022475"/>
    </source>
</evidence>
<feature type="transmembrane region" description="Helical" evidence="13">
    <location>
        <begin position="43"/>
        <end position="63"/>
    </location>
</feature>
<dbReference type="Proteomes" id="UP000256621">
    <property type="component" value="Chromosome"/>
</dbReference>
<keyword evidence="9 13" id="KW-0406">Ion transport</keyword>
<keyword evidence="8 13" id="KW-1133">Transmembrane helix</keyword>
<dbReference type="PANTHER" id="PTHR43627:SF1">
    <property type="entry name" value="COBALT TRANSPORT PROTEIN CBIM"/>
    <property type="match status" value="1"/>
</dbReference>
<keyword evidence="11 13" id="KW-0170">Cobalt</keyword>
<feature type="transmembrane region" description="Helical" evidence="13">
    <location>
        <begin position="84"/>
        <end position="102"/>
    </location>
</feature>
<dbReference type="RefSeq" id="WP_002515090.1">
    <property type="nucleotide sequence ID" value="NZ_AP019664.1"/>
</dbReference>
<comment type="similarity">
    <text evidence="12 13">Belongs to the CbiM family.</text>
</comment>
<name>A0A2B7JR14_CUTAC</name>
<evidence type="ECO:0000256" key="8">
    <source>
        <dbReference type="ARBA" id="ARBA00022989"/>
    </source>
</evidence>
<feature type="transmembrane region" description="Helical" evidence="13">
    <location>
        <begin position="139"/>
        <end position="161"/>
    </location>
</feature>
<dbReference type="GO" id="GO:0009236">
    <property type="term" value="P:cobalamin biosynthetic process"/>
    <property type="evidence" value="ECO:0007669"/>
    <property type="project" value="UniProtKB-UniRule"/>
</dbReference>
<comment type="pathway">
    <text evidence="2 13">Cofactor biosynthesis; adenosylcobalamin biosynthesis.</text>
</comment>
<accession>A0A2B7JR14</accession>
<organism evidence="15 16">
    <name type="scientific">Cutibacterium acnes</name>
    <name type="common">Propionibacterium acnes</name>
    <dbReference type="NCBI Taxonomy" id="1747"/>
    <lineage>
        <taxon>Bacteria</taxon>
        <taxon>Bacillati</taxon>
        <taxon>Actinomycetota</taxon>
        <taxon>Actinomycetes</taxon>
        <taxon>Propionibacteriales</taxon>
        <taxon>Propionibacteriaceae</taxon>
        <taxon>Cutibacterium</taxon>
    </lineage>
</organism>
<dbReference type="EMBL" id="CP031442">
    <property type="protein sequence ID" value="AXM06678.1"/>
    <property type="molecule type" value="Genomic_DNA"/>
</dbReference>
<keyword evidence="7 13" id="KW-0812">Transmembrane</keyword>
<comment type="function">
    <text evidence="13">Part of the energy-coupling factor (ECF) transporter complex CbiMNOQ involved in cobalt import.</text>
</comment>
<dbReference type="Pfam" id="PF01891">
    <property type="entry name" value="CbiM"/>
    <property type="match status" value="1"/>
</dbReference>
<gene>
    <name evidence="13" type="primary">cbiM</name>
    <name evidence="15" type="ORF">B1B09_04610</name>
    <name evidence="14" type="ORF">DXN06_05635</name>
</gene>
<dbReference type="NCBIfam" id="NF006184">
    <property type="entry name" value="PRK08319.1"/>
    <property type="match status" value="1"/>
</dbReference>
<evidence type="ECO:0000256" key="13">
    <source>
        <dbReference type="HAMAP-Rule" id="MF_01462"/>
    </source>
</evidence>
<comment type="subcellular location">
    <subcellularLocation>
        <location evidence="1">Cell inner membrane</location>
        <topology evidence="1">Multi-pass membrane protein</topology>
    </subcellularLocation>
    <subcellularLocation>
        <location evidence="13">Cell membrane</location>
        <topology evidence="13">Multi-pass membrane protein</topology>
    </subcellularLocation>
</comment>
<dbReference type="NCBIfam" id="TIGR00123">
    <property type="entry name" value="cbiM"/>
    <property type="match status" value="1"/>
</dbReference>